<feature type="region of interest" description="Disordered" evidence="1">
    <location>
        <begin position="958"/>
        <end position="1133"/>
    </location>
</feature>
<keyword evidence="2" id="KW-1133">Transmembrane helix</keyword>
<accession>A0ABS1SPI7</accession>
<keyword evidence="4" id="KW-1185">Reference proteome</keyword>
<feature type="transmembrane region" description="Helical" evidence="2">
    <location>
        <begin position="264"/>
        <end position="284"/>
    </location>
</feature>
<feature type="region of interest" description="Disordered" evidence="1">
    <location>
        <begin position="796"/>
        <end position="939"/>
    </location>
</feature>
<name>A0ABS1SPI7_9MICO</name>
<gene>
    <name evidence="3" type="ORF">D3226_05905</name>
</gene>
<sequence length="1133" mass="115586">MSTTNLASRPTRSSLWARAGSVTGWRRWTALLLLVLIPLTVVGGILGASSARAEENESLQYSFYRVSSAMTAFFSSTQGPDVEDGKSLGTLENWSGVVTNPGSAGSFLGYADPSFSSVTGWLSSKLSGSSDAIGYDTLALRDEDDAVVDDSLQGLVGYAYYGASLKGLGFDGTSTGLSLGFMEMAGGFVVSAFYLLSGAVDWLFEAVINAMAFLNPFKLFYLGVQAVVPADVADGMVGGDTSVFGPLSGLASWISGWYQVLTQLSWAVMVPVFVAVLLMGLLLYKKMNRGSAIKKLLIRVAFIGLGLPLLGSMYTGTLTSMQAAADSGNAGATRVIMSTFVDFESWAKNSRLAVPEGATIEWDSSRDTPTNEAQMNVRNSALAINSRSLGLGLDPILTSDNAQTWTDAAVRGGADEYQYGSWTYGKAADMLLRYMGNAQFSASSFETESKGGLSKISADTLSNATKKGWFSSAESGDGKDKQFVKDGDLADMPADRINGNPVISLADGAGLTATRSGSAYEFSTASYCYGPGIVPTYGSDMGPRSCNLSPLAMYNYLNTDFGPTSMTMYSSSNVSSEATRSIHNSVNLVGSGAMSALYWTNAVVLLAAFVFIGFGYAISMALASIRRTFQMVSAVPFATLGALAAIAKVLVYTVALIAQVFLTVFLYKLVQEFLIALPQIIESPFAQLLNSNKAANGFMQYLVSGTGFSLVVTIVSIVFTIAFTVMAMRVRKSLVKAVEEAVTKLVEKLTETSVGAPGGGGGALAPALAGGLGAGAGAAMANRAMQNAAGKKGLAAGVPGSGKGPDGMGTAGGFTGGTDGGDSSTTVGGEIETGDGTLAVEGSGDAPAPGNGDPGSPLELTAGPSGDSAATETAEGKRVEVEGLSPDGRGYAVDANGDAVPAKPVQGDSDAMSDVSSSMEESAEGYKAADKQKLAAGTEGAQAVGHGAVAVGRGFAGDAAGAAESGGRAVEHGGQAVAAGERAKQAEQDAGRSSLDKPSTKHADRAQKAQQVSQVGGTVANAAGAASSTGGAGKAASQGAGAAKAPAKAPQAAQKGASAPKSTPTAPKQAPRPAAPQRASSTTNVSSTSVDRSSSVDRRSKVVNKSKKRIAPPKTGGKATKGLKPGSGSGKRS</sequence>
<comment type="caution">
    <text evidence="3">The sequence shown here is derived from an EMBL/GenBank/DDBJ whole genome shotgun (WGS) entry which is preliminary data.</text>
</comment>
<feature type="transmembrane region" description="Helical" evidence="2">
    <location>
        <begin position="634"/>
        <end position="667"/>
    </location>
</feature>
<feature type="compositionally biased region" description="Low complexity" evidence="1">
    <location>
        <begin position="1022"/>
        <end position="1093"/>
    </location>
</feature>
<proteinExistence type="predicted"/>
<feature type="compositionally biased region" description="Basic residues" evidence="1">
    <location>
        <begin position="1101"/>
        <end position="1111"/>
    </location>
</feature>
<organism evidence="3 4">
    <name type="scientific">Leucobacter chromiireducens subsp. chromiireducens</name>
    <dbReference type="NCBI Taxonomy" id="660067"/>
    <lineage>
        <taxon>Bacteria</taxon>
        <taxon>Bacillati</taxon>
        <taxon>Actinomycetota</taxon>
        <taxon>Actinomycetes</taxon>
        <taxon>Micrococcales</taxon>
        <taxon>Microbacteriaceae</taxon>
        <taxon>Leucobacter</taxon>
    </lineage>
</organism>
<feature type="compositionally biased region" description="Low complexity" evidence="1">
    <location>
        <begin position="908"/>
        <end position="920"/>
    </location>
</feature>
<dbReference type="Proteomes" id="UP001646141">
    <property type="component" value="Unassembled WGS sequence"/>
</dbReference>
<evidence type="ECO:0000313" key="3">
    <source>
        <dbReference type="EMBL" id="MBL3689495.1"/>
    </source>
</evidence>
<evidence type="ECO:0000313" key="4">
    <source>
        <dbReference type="Proteomes" id="UP001646141"/>
    </source>
</evidence>
<reference evidence="3 4" key="1">
    <citation type="submission" date="2018-09" db="EMBL/GenBank/DDBJ databases">
        <title>Comparative genomics of Leucobacter spp.</title>
        <authorList>
            <person name="Reis A.C."/>
            <person name="Kolvenbach B.A."/>
            <person name="Corvini P.F.X."/>
            <person name="Nunes O.C."/>
        </authorList>
    </citation>
    <scope>NUCLEOTIDE SEQUENCE [LARGE SCALE GENOMIC DNA]</scope>
    <source>
        <strain evidence="3 4">L-1</strain>
    </source>
</reference>
<feature type="compositionally biased region" description="Basic and acidic residues" evidence="1">
    <location>
        <begin position="981"/>
        <end position="1007"/>
    </location>
</feature>
<evidence type="ECO:0000256" key="2">
    <source>
        <dbReference type="SAM" id="Phobius"/>
    </source>
</evidence>
<protein>
    <recommendedName>
        <fullName evidence="5">TrbL/VirB6 plasmid conjugal transfer protein</fullName>
    </recommendedName>
</protein>
<keyword evidence="2" id="KW-0472">Membrane</keyword>
<feature type="compositionally biased region" description="Low complexity" evidence="1">
    <location>
        <begin position="842"/>
        <end position="857"/>
    </location>
</feature>
<feature type="compositionally biased region" description="Gly residues" evidence="1">
    <location>
        <begin position="799"/>
        <end position="820"/>
    </location>
</feature>
<keyword evidence="2" id="KW-0812">Transmembrane</keyword>
<feature type="transmembrane region" description="Helical" evidence="2">
    <location>
        <begin position="296"/>
        <end position="314"/>
    </location>
</feature>
<feature type="transmembrane region" description="Helical" evidence="2">
    <location>
        <begin position="698"/>
        <end position="726"/>
    </location>
</feature>
<evidence type="ECO:0008006" key="5">
    <source>
        <dbReference type="Google" id="ProtNLM"/>
    </source>
</evidence>
<dbReference type="EMBL" id="QYAD01000001">
    <property type="protein sequence ID" value="MBL3689495.1"/>
    <property type="molecule type" value="Genomic_DNA"/>
</dbReference>
<feature type="compositionally biased region" description="Low complexity" evidence="1">
    <location>
        <begin position="958"/>
        <end position="968"/>
    </location>
</feature>
<feature type="transmembrane region" description="Helical" evidence="2">
    <location>
        <begin position="596"/>
        <end position="622"/>
    </location>
</feature>
<evidence type="ECO:0000256" key="1">
    <source>
        <dbReference type="SAM" id="MobiDB-lite"/>
    </source>
</evidence>
<dbReference type="RefSeq" id="WP_202381414.1">
    <property type="nucleotide sequence ID" value="NZ_BAAAMA010000004.1"/>
</dbReference>